<organism evidence="1 2">
    <name type="scientific">Protopolystoma xenopodis</name>
    <dbReference type="NCBI Taxonomy" id="117903"/>
    <lineage>
        <taxon>Eukaryota</taxon>
        <taxon>Metazoa</taxon>
        <taxon>Spiralia</taxon>
        <taxon>Lophotrochozoa</taxon>
        <taxon>Platyhelminthes</taxon>
        <taxon>Monogenea</taxon>
        <taxon>Polyopisthocotylea</taxon>
        <taxon>Polystomatidea</taxon>
        <taxon>Polystomatidae</taxon>
        <taxon>Protopolystoma</taxon>
    </lineage>
</organism>
<proteinExistence type="predicted"/>
<comment type="caution">
    <text evidence="1">The sequence shown here is derived from an EMBL/GenBank/DDBJ whole genome shotgun (WGS) entry which is preliminary data.</text>
</comment>
<evidence type="ECO:0000313" key="1">
    <source>
        <dbReference type="EMBL" id="VEL11658.1"/>
    </source>
</evidence>
<gene>
    <name evidence="1" type="ORF">PXEA_LOCUS5098</name>
</gene>
<keyword evidence="2" id="KW-1185">Reference proteome</keyword>
<dbReference type="Proteomes" id="UP000784294">
    <property type="component" value="Unassembled WGS sequence"/>
</dbReference>
<evidence type="ECO:0000313" key="2">
    <source>
        <dbReference type="Proteomes" id="UP000784294"/>
    </source>
</evidence>
<name>A0A448WH93_9PLAT</name>
<sequence length="147" mass="16004">MIISRIGPSTWHIPRRFAGIVSLAMTVKLIKATSEVNPLTDCVPNSCGISSSVPGYSLIPDRPITPSISQFLNGLSMPIGKLFTLPAGFHIPPTWTGMLIQGCDLFCNLLSSYPIGDTSCSVGFFPYLPTISRHRCRRIRATHGVML</sequence>
<dbReference type="AlphaFoldDB" id="A0A448WH93"/>
<protein>
    <submittedName>
        <fullName evidence="1">Uncharacterized protein</fullName>
    </submittedName>
</protein>
<dbReference type="EMBL" id="CAAALY010012459">
    <property type="protein sequence ID" value="VEL11658.1"/>
    <property type="molecule type" value="Genomic_DNA"/>
</dbReference>
<accession>A0A448WH93</accession>
<reference evidence="1" key="1">
    <citation type="submission" date="2018-11" db="EMBL/GenBank/DDBJ databases">
        <authorList>
            <consortium name="Pathogen Informatics"/>
        </authorList>
    </citation>
    <scope>NUCLEOTIDE SEQUENCE</scope>
</reference>